<keyword evidence="6" id="KW-0206">Cytoskeleton</keyword>
<keyword evidence="3" id="KW-0493">Microtubule</keyword>
<dbReference type="PANTHER" id="PTHR18916:SF82">
    <property type="entry name" value="CAP-GLY DOMAIN-CONTAINING PROTEIN"/>
    <property type="match status" value="1"/>
</dbReference>
<dbReference type="EMBL" id="CAXLJL010000922">
    <property type="protein sequence ID" value="CAL5141621.1"/>
    <property type="molecule type" value="Genomic_DNA"/>
</dbReference>
<feature type="compositionally biased region" description="Polar residues" evidence="8">
    <location>
        <begin position="282"/>
        <end position="306"/>
    </location>
</feature>
<dbReference type="Proteomes" id="UP001497525">
    <property type="component" value="Unassembled WGS sequence"/>
</dbReference>
<dbReference type="SUPFAM" id="SSF74924">
    <property type="entry name" value="Cap-Gly domain"/>
    <property type="match status" value="2"/>
</dbReference>
<feature type="compositionally biased region" description="Basic and acidic residues" evidence="8">
    <location>
        <begin position="104"/>
        <end position="114"/>
    </location>
</feature>
<feature type="region of interest" description="Disordered" evidence="8">
    <location>
        <begin position="81"/>
        <end position="151"/>
    </location>
</feature>
<accession>A0AAV2TZ94</accession>
<sequence length="1112" mass="123312">MDANDSHSVPSESDRFAVGDIVFVGSGTERLGTVAFIGETQFASGEWVGVILTSPNGKNDGTVSGVTYFNCKPYHGIFSKKQNLRHAPDPSAETAEKNQTAAKVDGDQAADKPATKPAAHNTAITAGTPAKPSSNYATPAKAGLSGQSSLQVGDRVQLSGGRTGTLRFLGSTEFSGGEWAGVELDEPLGKNDGSVGGKRYFTCKPNFGLFISTNKVAPIGSKTPEGWGSSQSRDWLDRFLFCRLSAQPFHRSQESLLSYCSNLSSISRSYRGQYAPAGSQGRAPTSGSRRPSSALNSANQRENAPNIQALQRLIKEKEEHISQLLEEREMERSDMARATLDRERAETEVVNQRSQIERLNKELQGMAARHQMLEEEREQMTLRLLEEKKNCEDLQFRMEEENINKAALESRNADDESKIFELEEALMSAREANERTEAELNRVRNELKEIRSKQMDAETSKTQLPSQQTQAGDLPADSESTQTSVKEDGKDRTPTTRNAKVGSPGTLSLTKDNLVSQASVVPTTSVSDASLQKECERLRRELADRERITEGALKRQADALEVMTADYEKQLAELNAKLTTASTELVNSRKEVTSLKEQMEKSTAALKQEVEELKKKIIEDEAKVKERVLSYQNKIGDLTSSLEKEKNKSNVTVMEQSIALRKLEEKLKLTERQLLDYQAYLLASTKACVQNQIRDVTALSSAGDQNGGGDTSIVDGVTNELRSKELLSRLHEQEAKLDTQLEKIKQVQSTRDTPATGEQPADDQIQQLESGLDALRSELLSSTKTQEDLVQLLSSAKQVRDGLVAQLSSLLDQLPSAGESRSADLTSTLKVRIEQLRSQVSEAERNRQALENKARRAELEKSQLEHELTMLKATLPDIKQQTPDVTAMSEELEGFRLKMAELEAGTAKTLRQLESKSAELKALQTRLDNTLRERSQLEEAHQQAIALLERDKQRLLDRIRQAELDSRRSGEKVVAGSREEHGLSAFDQFEGDKSSADSHIAFLNSIIVDLHKKNEELEERVRAMLLGVDGDHPLPVQRPPRKWCDNCLVFDSHETEHCPKTNGLENGNRPIRRPKRLSATGAMQPNVTRLYCDICGVFDSHSTENCTSTETF</sequence>
<evidence type="ECO:0000256" key="2">
    <source>
        <dbReference type="ARBA" id="ARBA00022490"/>
    </source>
</evidence>
<evidence type="ECO:0000313" key="10">
    <source>
        <dbReference type="EMBL" id="CAL5141621.1"/>
    </source>
</evidence>
<evidence type="ECO:0000256" key="6">
    <source>
        <dbReference type="ARBA" id="ARBA00023212"/>
    </source>
</evidence>
<dbReference type="Pfam" id="PF16641">
    <property type="entry name" value="CLIP1_ZNF"/>
    <property type="match status" value="2"/>
</dbReference>
<dbReference type="Gene3D" id="2.30.30.190">
    <property type="entry name" value="CAP Gly-rich-like domain"/>
    <property type="match status" value="2"/>
</dbReference>
<dbReference type="Gene3D" id="1.10.287.1490">
    <property type="match status" value="1"/>
</dbReference>
<evidence type="ECO:0000259" key="9">
    <source>
        <dbReference type="PROSITE" id="PS50245"/>
    </source>
</evidence>
<dbReference type="InterPro" id="IPR036859">
    <property type="entry name" value="CAP-Gly_dom_sf"/>
</dbReference>
<dbReference type="InterPro" id="IPR032108">
    <property type="entry name" value="CLIP1_ZNF"/>
</dbReference>
<dbReference type="AlphaFoldDB" id="A0AAV2TZ94"/>
<dbReference type="Pfam" id="PF01302">
    <property type="entry name" value="CAP_GLY"/>
    <property type="match status" value="2"/>
</dbReference>
<dbReference type="PROSITE" id="PS50245">
    <property type="entry name" value="CAP_GLY_2"/>
    <property type="match status" value="2"/>
</dbReference>
<feature type="compositionally biased region" description="Basic and acidic residues" evidence="8">
    <location>
        <begin position="485"/>
        <end position="494"/>
    </location>
</feature>
<keyword evidence="4" id="KW-0677">Repeat</keyword>
<feature type="coiled-coil region" evidence="7">
    <location>
        <begin position="723"/>
        <end position="750"/>
    </location>
</feature>
<keyword evidence="5 7" id="KW-0175">Coiled coil</keyword>
<feature type="compositionally biased region" description="Polar residues" evidence="8">
    <location>
        <begin position="460"/>
        <end position="471"/>
    </location>
</feature>
<evidence type="ECO:0000313" key="11">
    <source>
        <dbReference type="Proteomes" id="UP001497525"/>
    </source>
</evidence>
<evidence type="ECO:0000256" key="7">
    <source>
        <dbReference type="SAM" id="Coils"/>
    </source>
</evidence>
<feature type="coiled-coil region" evidence="7">
    <location>
        <begin position="653"/>
        <end position="680"/>
    </location>
</feature>
<proteinExistence type="predicted"/>
<feature type="coiled-coil region" evidence="7">
    <location>
        <begin position="910"/>
        <end position="965"/>
    </location>
</feature>
<feature type="domain" description="CAP-Gly" evidence="9">
    <location>
        <begin position="38"/>
        <end position="80"/>
    </location>
</feature>
<dbReference type="SMART" id="SM01052">
    <property type="entry name" value="CAP_GLY"/>
    <property type="match status" value="2"/>
</dbReference>
<feature type="coiled-coil region" evidence="7">
    <location>
        <begin position="826"/>
        <end position="881"/>
    </location>
</feature>
<keyword evidence="2" id="KW-0963">Cytoplasm</keyword>
<dbReference type="GO" id="GO:0005874">
    <property type="term" value="C:microtubule"/>
    <property type="evidence" value="ECO:0007669"/>
    <property type="project" value="UniProtKB-KW"/>
</dbReference>
<organism evidence="10 11">
    <name type="scientific">Calicophoron daubneyi</name>
    <name type="common">Rumen fluke</name>
    <name type="synonym">Paramphistomum daubneyi</name>
    <dbReference type="NCBI Taxonomy" id="300641"/>
    <lineage>
        <taxon>Eukaryota</taxon>
        <taxon>Metazoa</taxon>
        <taxon>Spiralia</taxon>
        <taxon>Lophotrochozoa</taxon>
        <taxon>Platyhelminthes</taxon>
        <taxon>Trematoda</taxon>
        <taxon>Digenea</taxon>
        <taxon>Plagiorchiida</taxon>
        <taxon>Pronocephalata</taxon>
        <taxon>Paramphistomoidea</taxon>
        <taxon>Paramphistomidae</taxon>
        <taxon>Calicophoron</taxon>
    </lineage>
</organism>
<name>A0AAV2TZ94_CALDB</name>
<evidence type="ECO:0000256" key="4">
    <source>
        <dbReference type="ARBA" id="ARBA00022737"/>
    </source>
</evidence>
<dbReference type="PROSITE" id="PS00845">
    <property type="entry name" value="CAP_GLY_1"/>
    <property type="match status" value="2"/>
</dbReference>
<reference evidence="10" key="1">
    <citation type="submission" date="2024-06" db="EMBL/GenBank/DDBJ databases">
        <authorList>
            <person name="Liu X."/>
            <person name="Lenzi L."/>
            <person name="Haldenby T S."/>
            <person name="Uol C."/>
        </authorList>
    </citation>
    <scope>NUCLEOTIDE SEQUENCE</scope>
</reference>
<feature type="domain" description="CAP-Gly" evidence="9">
    <location>
        <begin position="170"/>
        <end position="212"/>
    </location>
</feature>
<evidence type="ECO:0000256" key="8">
    <source>
        <dbReference type="SAM" id="MobiDB-lite"/>
    </source>
</evidence>
<evidence type="ECO:0000256" key="5">
    <source>
        <dbReference type="ARBA" id="ARBA00023054"/>
    </source>
</evidence>
<feature type="region of interest" description="Disordered" evidence="8">
    <location>
        <begin position="453"/>
        <end position="508"/>
    </location>
</feature>
<feature type="region of interest" description="Disordered" evidence="8">
    <location>
        <begin position="273"/>
        <end position="306"/>
    </location>
</feature>
<dbReference type="InterPro" id="IPR000938">
    <property type="entry name" value="CAP-Gly_domain"/>
</dbReference>
<evidence type="ECO:0000256" key="1">
    <source>
        <dbReference type="ARBA" id="ARBA00004245"/>
    </source>
</evidence>
<comment type="caution">
    <text evidence="10">The sequence shown here is derived from an EMBL/GenBank/DDBJ whole genome shotgun (WGS) entry which is preliminary data.</text>
</comment>
<dbReference type="PANTHER" id="PTHR18916">
    <property type="entry name" value="DYNACTIN 1-RELATED MICROTUBULE-BINDING"/>
    <property type="match status" value="1"/>
</dbReference>
<comment type="subcellular location">
    <subcellularLocation>
        <location evidence="1">Cytoplasm</location>
        <location evidence="1">Cytoskeleton</location>
    </subcellularLocation>
</comment>
<feature type="coiled-coil region" evidence="7">
    <location>
        <begin position="528"/>
        <end position="623"/>
    </location>
</feature>
<evidence type="ECO:0000256" key="3">
    <source>
        <dbReference type="ARBA" id="ARBA00022701"/>
    </source>
</evidence>
<protein>
    <recommendedName>
        <fullName evidence="9">CAP-Gly domain-containing protein</fullName>
    </recommendedName>
</protein>
<gene>
    <name evidence="10" type="ORF">CDAUBV1_LOCUS16899</name>
</gene>